<name>A0ABX3A1J5_9GAMM</name>
<gene>
    <name evidence="2" type="ORF">BGC07_15420</name>
</gene>
<accession>A0ABX3A1J5</accession>
<dbReference type="SMART" id="SM00421">
    <property type="entry name" value="HTH_LUXR"/>
    <property type="match status" value="1"/>
</dbReference>
<dbReference type="Proteomes" id="UP000094329">
    <property type="component" value="Unassembled WGS sequence"/>
</dbReference>
<dbReference type="InterPro" id="IPR036388">
    <property type="entry name" value="WH-like_DNA-bd_sf"/>
</dbReference>
<dbReference type="Pfam" id="PF00196">
    <property type="entry name" value="GerE"/>
    <property type="match status" value="1"/>
</dbReference>
<evidence type="ECO:0000259" key="1">
    <source>
        <dbReference type="PROSITE" id="PS50043"/>
    </source>
</evidence>
<feature type="domain" description="HTH luxR-type" evidence="1">
    <location>
        <begin position="174"/>
        <end position="242"/>
    </location>
</feature>
<sequence length="264" mass="30420">MRCREINNIVKPLIKAFNIIDLNLIIIDENHAVDHHILKSELSEFLRFHPGFAHYPFYDYNVLLQLPPIFFETDLETYFEINGIPSISDITSHPTWHQAKEVCVQQWNLDGSISLLSIGTSDLFDAYNIISQKNYILKIIAELYNVIRGTDKIMWNSSINLSELSPLQLLPKYKNKQLVTHKLTKREKLVYTLITQGIHKTVDIATKLNISCRTVEDYLSNLRYKLDCKNITELSQKITSEHMALNHPKKGAAAQPHVKATVYS</sequence>
<dbReference type="EMBL" id="MDTU01000002">
    <property type="protein sequence ID" value="ODN41498.1"/>
    <property type="molecule type" value="Genomic_DNA"/>
</dbReference>
<reference evidence="2 3" key="1">
    <citation type="submission" date="2016-08" db="EMBL/GenBank/DDBJ databases">
        <title>Draft genome sequence of Candidatus Piscirickettsia litoralis, from seawater.</title>
        <authorList>
            <person name="Wan X."/>
            <person name="Lee A.J."/>
            <person name="Hou S."/>
            <person name="Donachie S.P."/>
        </authorList>
    </citation>
    <scope>NUCLEOTIDE SEQUENCE [LARGE SCALE GENOMIC DNA]</scope>
    <source>
        <strain evidence="2 3">Y2</strain>
    </source>
</reference>
<dbReference type="InterPro" id="IPR000792">
    <property type="entry name" value="Tscrpt_reg_LuxR_C"/>
</dbReference>
<proteinExistence type="predicted"/>
<comment type="caution">
    <text evidence="2">The sequence shown here is derived from an EMBL/GenBank/DDBJ whole genome shotgun (WGS) entry which is preliminary data.</text>
</comment>
<organism evidence="2 3">
    <name type="scientific">Piscirickettsia litoralis</name>
    <dbReference type="NCBI Taxonomy" id="1891921"/>
    <lineage>
        <taxon>Bacteria</taxon>
        <taxon>Pseudomonadati</taxon>
        <taxon>Pseudomonadota</taxon>
        <taxon>Gammaproteobacteria</taxon>
        <taxon>Thiotrichales</taxon>
        <taxon>Piscirickettsiaceae</taxon>
        <taxon>Piscirickettsia</taxon>
    </lineage>
</organism>
<evidence type="ECO:0000313" key="2">
    <source>
        <dbReference type="EMBL" id="ODN41498.1"/>
    </source>
</evidence>
<dbReference type="CDD" id="cd06170">
    <property type="entry name" value="LuxR_C_like"/>
    <property type="match status" value="1"/>
</dbReference>
<dbReference type="PROSITE" id="PS50043">
    <property type="entry name" value="HTH_LUXR_2"/>
    <property type="match status" value="1"/>
</dbReference>
<dbReference type="SUPFAM" id="SSF46894">
    <property type="entry name" value="C-terminal effector domain of the bipartite response regulators"/>
    <property type="match status" value="1"/>
</dbReference>
<keyword evidence="3" id="KW-1185">Reference proteome</keyword>
<dbReference type="InterPro" id="IPR016032">
    <property type="entry name" value="Sig_transdc_resp-reg_C-effctor"/>
</dbReference>
<dbReference type="RefSeq" id="WP_069313963.1">
    <property type="nucleotide sequence ID" value="NZ_MDTU01000002.1"/>
</dbReference>
<evidence type="ECO:0000313" key="3">
    <source>
        <dbReference type="Proteomes" id="UP000094329"/>
    </source>
</evidence>
<dbReference type="Gene3D" id="1.10.10.10">
    <property type="entry name" value="Winged helix-like DNA-binding domain superfamily/Winged helix DNA-binding domain"/>
    <property type="match status" value="1"/>
</dbReference>
<protein>
    <recommendedName>
        <fullName evidence="1">HTH luxR-type domain-containing protein</fullName>
    </recommendedName>
</protein>